<dbReference type="PANTHER" id="PTHR47893:SF1">
    <property type="entry name" value="REGULATORY PROTEIN PCHR"/>
    <property type="match status" value="1"/>
</dbReference>
<dbReference type="PROSITE" id="PS50885">
    <property type="entry name" value="HAMP"/>
    <property type="match status" value="1"/>
</dbReference>
<dbReference type="Proteomes" id="UP000612329">
    <property type="component" value="Unassembled WGS sequence"/>
</dbReference>
<dbReference type="SMART" id="SM00342">
    <property type="entry name" value="HTH_ARAC"/>
    <property type="match status" value="1"/>
</dbReference>
<dbReference type="InterPro" id="IPR018060">
    <property type="entry name" value="HTH_AraC"/>
</dbReference>
<gene>
    <name evidence="7" type="ORF">GCM10007962_11490</name>
</gene>
<keyword evidence="1" id="KW-0805">Transcription regulation</keyword>
<dbReference type="InterPro" id="IPR020449">
    <property type="entry name" value="Tscrpt_reg_AraC-type_HTH"/>
</dbReference>
<keyword evidence="8" id="KW-1185">Reference proteome</keyword>
<reference evidence="7" key="1">
    <citation type="journal article" date="2014" name="Int. J. Syst. Evol. Microbiol.">
        <title>Complete genome sequence of Corynebacterium casei LMG S-19264T (=DSM 44701T), isolated from a smear-ripened cheese.</title>
        <authorList>
            <consortium name="US DOE Joint Genome Institute (JGI-PGF)"/>
            <person name="Walter F."/>
            <person name="Albersmeier A."/>
            <person name="Kalinowski J."/>
            <person name="Ruckert C."/>
        </authorList>
    </citation>
    <scope>NUCLEOTIDE SEQUENCE</scope>
    <source>
        <strain evidence="7">JCM 12862</strain>
    </source>
</reference>
<keyword evidence="3" id="KW-0804">Transcription</keyword>
<dbReference type="PROSITE" id="PS01124">
    <property type="entry name" value="HTH_ARAC_FAMILY_2"/>
    <property type="match status" value="1"/>
</dbReference>
<evidence type="ECO:0000256" key="3">
    <source>
        <dbReference type="ARBA" id="ARBA00023163"/>
    </source>
</evidence>
<dbReference type="GO" id="GO:0003700">
    <property type="term" value="F:DNA-binding transcription factor activity"/>
    <property type="evidence" value="ECO:0007669"/>
    <property type="project" value="InterPro"/>
</dbReference>
<dbReference type="InterPro" id="IPR000014">
    <property type="entry name" value="PAS"/>
</dbReference>
<evidence type="ECO:0000259" key="6">
    <source>
        <dbReference type="PROSITE" id="PS50885"/>
    </source>
</evidence>
<dbReference type="InterPro" id="IPR053142">
    <property type="entry name" value="PchR_regulatory_protein"/>
</dbReference>
<accession>A0A8J3BPQ9</accession>
<dbReference type="PANTHER" id="PTHR47893">
    <property type="entry name" value="REGULATORY PROTEIN PCHR"/>
    <property type="match status" value="1"/>
</dbReference>
<dbReference type="Gene3D" id="3.30.450.20">
    <property type="entry name" value="PAS domain"/>
    <property type="match status" value="1"/>
</dbReference>
<dbReference type="CDD" id="cd00130">
    <property type="entry name" value="PAS"/>
    <property type="match status" value="1"/>
</dbReference>
<proteinExistence type="predicted"/>
<dbReference type="RefSeq" id="WP_188650888.1">
    <property type="nucleotide sequence ID" value="NZ_BMNR01000002.1"/>
</dbReference>
<dbReference type="Gene3D" id="1.10.10.60">
    <property type="entry name" value="Homeodomain-like"/>
    <property type="match status" value="2"/>
</dbReference>
<dbReference type="AlphaFoldDB" id="A0A8J3BPQ9"/>
<dbReference type="GO" id="GO:0043565">
    <property type="term" value="F:sequence-specific DNA binding"/>
    <property type="evidence" value="ECO:0007669"/>
    <property type="project" value="InterPro"/>
</dbReference>
<dbReference type="EMBL" id="BMNR01000002">
    <property type="protein sequence ID" value="GGK19002.1"/>
    <property type="molecule type" value="Genomic_DNA"/>
</dbReference>
<dbReference type="Pfam" id="PF12833">
    <property type="entry name" value="HTH_18"/>
    <property type="match status" value="1"/>
</dbReference>
<evidence type="ECO:0000256" key="2">
    <source>
        <dbReference type="ARBA" id="ARBA00023125"/>
    </source>
</evidence>
<evidence type="ECO:0000313" key="8">
    <source>
        <dbReference type="Proteomes" id="UP000612329"/>
    </source>
</evidence>
<comment type="caution">
    <text evidence="7">The sequence shown here is derived from an EMBL/GenBank/DDBJ whole genome shotgun (WGS) entry which is preliminary data.</text>
</comment>
<evidence type="ECO:0008006" key="9">
    <source>
        <dbReference type="Google" id="ProtNLM"/>
    </source>
</evidence>
<dbReference type="GO" id="GO:0007165">
    <property type="term" value="P:signal transduction"/>
    <property type="evidence" value="ECO:0007669"/>
    <property type="project" value="InterPro"/>
</dbReference>
<feature type="domain" description="HTH araC/xylS-type" evidence="4">
    <location>
        <begin position="215"/>
        <end position="314"/>
    </location>
</feature>
<evidence type="ECO:0000259" key="5">
    <source>
        <dbReference type="PROSITE" id="PS50112"/>
    </source>
</evidence>
<keyword evidence="2" id="KW-0238">DNA-binding</keyword>
<evidence type="ECO:0000259" key="4">
    <source>
        <dbReference type="PROSITE" id="PS01124"/>
    </source>
</evidence>
<dbReference type="PROSITE" id="PS50112">
    <property type="entry name" value="PAS"/>
    <property type="match status" value="1"/>
</dbReference>
<dbReference type="InterPro" id="IPR003660">
    <property type="entry name" value="HAMP_dom"/>
</dbReference>
<dbReference type="InterPro" id="IPR009057">
    <property type="entry name" value="Homeodomain-like_sf"/>
</dbReference>
<dbReference type="PRINTS" id="PR00032">
    <property type="entry name" value="HTHARAC"/>
</dbReference>
<reference evidence="7" key="2">
    <citation type="submission" date="2020-09" db="EMBL/GenBank/DDBJ databases">
        <authorList>
            <person name="Sun Q."/>
            <person name="Ohkuma M."/>
        </authorList>
    </citation>
    <scope>NUCLEOTIDE SEQUENCE</scope>
    <source>
        <strain evidence="7">JCM 12862</strain>
    </source>
</reference>
<feature type="domain" description="HAMP" evidence="6">
    <location>
        <begin position="8"/>
        <end position="57"/>
    </location>
</feature>
<evidence type="ECO:0000313" key="7">
    <source>
        <dbReference type="EMBL" id="GGK19002.1"/>
    </source>
</evidence>
<feature type="domain" description="PAS" evidence="5">
    <location>
        <begin position="75"/>
        <end position="116"/>
    </location>
</feature>
<organism evidence="7 8">
    <name type="scientific">Yeosuana aromativorans</name>
    <dbReference type="NCBI Taxonomy" id="288019"/>
    <lineage>
        <taxon>Bacteria</taxon>
        <taxon>Pseudomonadati</taxon>
        <taxon>Bacteroidota</taxon>
        <taxon>Flavobacteriia</taxon>
        <taxon>Flavobacteriales</taxon>
        <taxon>Flavobacteriaceae</taxon>
        <taxon>Yeosuana</taxon>
    </lineage>
</organism>
<protein>
    <recommendedName>
        <fullName evidence="9">AraC family transcriptional regulator</fullName>
    </recommendedName>
</protein>
<dbReference type="GO" id="GO:0016020">
    <property type="term" value="C:membrane"/>
    <property type="evidence" value="ECO:0007669"/>
    <property type="project" value="InterPro"/>
</dbReference>
<name>A0A8J3BPQ9_9FLAO</name>
<evidence type="ECO:0000256" key="1">
    <source>
        <dbReference type="ARBA" id="ARBA00023015"/>
    </source>
</evidence>
<dbReference type="SUPFAM" id="SSF46689">
    <property type="entry name" value="Homeodomain-like"/>
    <property type="match status" value="1"/>
</dbReference>
<sequence>MHNPENKTRLKKINQQLLELSKGNFSTRIERTEKKDDLEALTALVNMTTEEIKDSFLHQGYVNFHDSYAFSIQILFILDETFHIEEINENSKRYLGFEDDNLLGKPFVNLLSNESQLQWEALQKEITGLSVHEQSLQLSFITHQDLLLPAFCRVIHFTYDTPLRGKTIVTTFDMVQTRKVIEGEVQRRVQSQLLFSKTPKSNKSFLQLSDIEHIRTAGEYIKSHLEEELPSLKDMALTFGTNEFKLKKGFKELYGMTVFKFLKEERLRKAHVIVDHSDKSFKEIAKMVGFKSATHFSREFKNRYGYRPKELRSTKEKS</sequence>